<sequence>MKPEMITLKHGDTTIKMPAATVAQVALATIIGQIAPATQAPAVQPIAKSEIPAVGQPWPGQGGINGGLVKARGDVPEHYLIIAVKDIGDHKWGGYREESKATSKTDGKANTEWLCNEETEHPAANACAEYQAEGHHDFYLPAAAELYQGWMNCPEVFAQDCYYWSSSQRSAHSAFGMHFGGGNQSNGDKSSELRVRPVRRLFID</sequence>
<protein>
    <submittedName>
        <fullName evidence="1">DUF1566 domain-containing protein</fullName>
    </submittedName>
</protein>
<organism evidence="1 2">
    <name type="scientific">Pseudomonas fontis</name>
    <dbReference type="NCBI Taxonomy" id="2942633"/>
    <lineage>
        <taxon>Bacteria</taxon>
        <taxon>Pseudomonadati</taxon>
        <taxon>Pseudomonadota</taxon>
        <taxon>Gammaproteobacteria</taxon>
        <taxon>Pseudomonadales</taxon>
        <taxon>Pseudomonadaceae</taxon>
        <taxon>Pseudomonas</taxon>
    </lineage>
</organism>
<proteinExistence type="predicted"/>
<evidence type="ECO:0000313" key="2">
    <source>
        <dbReference type="Proteomes" id="UP001148203"/>
    </source>
</evidence>
<reference evidence="1 2" key="1">
    <citation type="submission" date="2022-05" db="EMBL/GenBank/DDBJ databases">
        <title>Novel Pseudomonas spp. Isolated from a Rainbow Trout Aquaculture Facility.</title>
        <authorList>
            <person name="Testerman T."/>
            <person name="Graf J."/>
        </authorList>
    </citation>
    <scope>NUCLEOTIDE SEQUENCE [LARGE SCALE GENOMIC DNA]</scope>
    <source>
        <strain evidence="1 2">ID681</strain>
    </source>
</reference>
<evidence type="ECO:0000313" key="1">
    <source>
        <dbReference type="EMBL" id="MDD0993789.1"/>
    </source>
</evidence>
<keyword evidence="2" id="KW-1185">Reference proteome</keyword>
<dbReference type="Proteomes" id="UP001148203">
    <property type="component" value="Unassembled WGS sequence"/>
</dbReference>
<gene>
    <name evidence="1" type="ORF">M5G11_24990</name>
</gene>
<dbReference type="EMBL" id="JAMDGY010000108">
    <property type="protein sequence ID" value="MDD0993789.1"/>
    <property type="molecule type" value="Genomic_DNA"/>
</dbReference>
<name>A0ABT5P010_9PSED</name>
<accession>A0ABT5P010</accession>
<dbReference type="RefSeq" id="WP_273913545.1">
    <property type="nucleotide sequence ID" value="NZ_JAMDGX010000090.1"/>
</dbReference>
<comment type="caution">
    <text evidence="1">The sequence shown here is derived from an EMBL/GenBank/DDBJ whole genome shotgun (WGS) entry which is preliminary data.</text>
</comment>